<feature type="domain" description="PHP" evidence="9">
    <location>
        <begin position="6"/>
        <end position="204"/>
    </location>
</feature>
<dbReference type="Pfam" id="PF02811">
    <property type="entry name" value="PHP"/>
    <property type="match status" value="1"/>
</dbReference>
<dbReference type="InterPro" id="IPR004013">
    <property type="entry name" value="PHP_dom"/>
</dbReference>
<keyword evidence="6 8" id="KW-0368">Histidine biosynthesis</keyword>
<evidence type="ECO:0000256" key="6">
    <source>
        <dbReference type="ARBA" id="ARBA00023102"/>
    </source>
</evidence>
<name>A0A397RVB7_9MOLU</name>
<keyword evidence="4 8" id="KW-0028">Amino-acid biosynthesis</keyword>
<dbReference type="GO" id="GO:0005737">
    <property type="term" value="C:cytoplasm"/>
    <property type="evidence" value="ECO:0007669"/>
    <property type="project" value="TreeGrafter"/>
</dbReference>
<dbReference type="PANTHER" id="PTHR21039">
    <property type="entry name" value="HISTIDINOL PHOSPHATASE-RELATED"/>
    <property type="match status" value="1"/>
</dbReference>
<reference evidence="10 11" key="1">
    <citation type="submission" date="2018-08" db="EMBL/GenBank/DDBJ databases">
        <title>Genomic Encyclopedia of Archaeal and Bacterial Type Strains, Phase II (KMG-II): from individual species to whole genera.</title>
        <authorList>
            <person name="Goeker M."/>
        </authorList>
    </citation>
    <scope>NUCLEOTIDE SEQUENCE [LARGE SCALE GENOMIC DNA]</scope>
    <source>
        <strain evidence="10 11">ATCC 27112</strain>
    </source>
</reference>
<evidence type="ECO:0000256" key="1">
    <source>
        <dbReference type="ARBA" id="ARBA00004970"/>
    </source>
</evidence>
<dbReference type="InParanoid" id="A0A397RVB7"/>
<dbReference type="PANTHER" id="PTHR21039:SF0">
    <property type="entry name" value="HISTIDINOL-PHOSPHATASE"/>
    <property type="match status" value="1"/>
</dbReference>
<dbReference type="EC" id="3.1.3.15" evidence="3 8"/>
<dbReference type="SUPFAM" id="SSF89550">
    <property type="entry name" value="PHP domain-like"/>
    <property type="match status" value="1"/>
</dbReference>
<evidence type="ECO:0000313" key="10">
    <source>
        <dbReference type="EMBL" id="RIA78133.1"/>
    </source>
</evidence>
<evidence type="ECO:0000256" key="3">
    <source>
        <dbReference type="ARBA" id="ARBA00013085"/>
    </source>
</evidence>
<keyword evidence="5 8" id="KW-0378">Hydrolase</keyword>
<sequence>MLKNNYHTHTYLCRHAEGKVMDYAKAAYENGFLELGMSDHAPVLKDFMREEEYLRNHLDTGAMDISELDLYFKQIEEAKIAYPDLKIYSGFETEYLEEQYDFYKSLRKRVDYFNLGIHFFKDKNGNVLNCYTELDYSNLDEYYNNAKMALSTGMYTTFVHPDIFMFGYKDINGNHVFDQKCEEITRKIAELALKYDIYLEVNTNGLKYCKDKQDRSTWLYPYPKFWEIIKEYPVKILVGADAHTVDALYNENVRLVFDFIHELGLKIEEKMVIKNDEKL</sequence>
<comment type="similarity">
    <text evidence="2 8">Belongs to the PHP hydrolase family. HisK subfamily.</text>
</comment>
<comment type="caution">
    <text evidence="10">The sequence shown here is derived from an EMBL/GenBank/DDBJ whole genome shotgun (WGS) entry which is preliminary data.</text>
</comment>
<evidence type="ECO:0000256" key="8">
    <source>
        <dbReference type="RuleBase" id="RU366003"/>
    </source>
</evidence>
<dbReference type="InterPro" id="IPR016195">
    <property type="entry name" value="Pol/histidinol_Pase-like"/>
</dbReference>
<dbReference type="InterPro" id="IPR010140">
    <property type="entry name" value="Histidinol_P_phosphatase_HisJ"/>
</dbReference>
<evidence type="ECO:0000256" key="7">
    <source>
        <dbReference type="ARBA" id="ARBA00049158"/>
    </source>
</evidence>
<proteinExistence type="inferred from homology"/>
<dbReference type="UniPathway" id="UPA00031">
    <property type="reaction ID" value="UER00013"/>
</dbReference>
<accession>A0A397RVB7</accession>
<dbReference type="AlphaFoldDB" id="A0A397RVB7"/>
<gene>
    <name evidence="10" type="ORF">EI71_00445</name>
</gene>
<evidence type="ECO:0000256" key="4">
    <source>
        <dbReference type="ARBA" id="ARBA00022605"/>
    </source>
</evidence>
<dbReference type="GO" id="GO:0004401">
    <property type="term" value="F:histidinol-phosphatase activity"/>
    <property type="evidence" value="ECO:0007669"/>
    <property type="project" value="UniProtKB-UniRule"/>
</dbReference>
<comment type="pathway">
    <text evidence="1 8">Amino-acid biosynthesis; L-histidine biosynthesis; L-histidine from 5-phospho-alpha-D-ribose 1-diphosphate: step 8/9.</text>
</comment>
<evidence type="ECO:0000256" key="5">
    <source>
        <dbReference type="ARBA" id="ARBA00022801"/>
    </source>
</evidence>
<comment type="catalytic activity">
    <reaction evidence="7 8">
        <text>L-histidinol phosphate + H2O = L-histidinol + phosphate</text>
        <dbReference type="Rhea" id="RHEA:14465"/>
        <dbReference type="ChEBI" id="CHEBI:15377"/>
        <dbReference type="ChEBI" id="CHEBI:43474"/>
        <dbReference type="ChEBI" id="CHEBI:57699"/>
        <dbReference type="ChEBI" id="CHEBI:57980"/>
        <dbReference type="EC" id="3.1.3.15"/>
    </reaction>
</comment>
<dbReference type="GO" id="GO:0000105">
    <property type="term" value="P:L-histidine biosynthetic process"/>
    <property type="evidence" value="ECO:0007669"/>
    <property type="project" value="UniProtKB-UniRule"/>
</dbReference>
<dbReference type="RefSeq" id="WP_119015612.1">
    <property type="nucleotide sequence ID" value="NZ_QXEV01000003.1"/>
</dbReference>
<evidence type="ECO:0000313" key="11">
    <source>
        <dbReference type="Proteomes" id="UP000266506"/>
    </source>
</evidence>
<protein>
    <recommendedName>
        <fullName evidence="3 8">Histidinol-phosphatase</fullName>
        <shortName evidence="8">HolPase</shortName>
        <ecNumber evidence="3 8">3.1.3.15</ecNumber>
    </recommendedName>
</protein>
<keyword evidence="11" id="KW-1185">Reference proteome</keyword>
<evidence type="ECO:0000256" key="2">
    <source>
        <dbReference type="ARBA" id="ARBA00009152"/>
    </source>
</evidence>
<dbReference type="Proteomes" id="UP000266506">
    <property type="component" value="Unassembled WGS sequence"/>
</dbReference>
<dbReference type="OrthoDB" id="9775255at2"/>
<organism evidence="10 11">
    <name type="scientific">Anaeroplasma bactoclasticum</name>
    <dbReference type="NCBI Taxonomy" id="2088"/>
    <lineage>
        <taxon>Bacteria</taxon>
        <taxon>Bacillati</taxon>
        <taxon>Mycoplasmatota</taxon>
        <taxon>Mollicutes</taxon>
        <taxon>Anaeroplasmatales</taxon>
        <taxon>Anaeroplasmataceae</taxon>
        <taxon>Anaeroplasma</taxon>
    </lineage>
</organism>
<dbReference type="EMBL" id="QXEV01000003">
    <property type="protein sequence ID" value="RIA78133.1"/>
    <property type="molecule type" value="Genomic_DNA"/>
</dbReference>
<dbReference type="Gene3D" id="3.20.20.140">
    <property type="entry name" value="Metal-dependent hydrolases"/>
    <property type="match status" value="1"/>
</dbReference>
<evidence type="ECO:0000259" key="9">
    <source>
        <dbReference type="Pfam" id="PF02811"/>
    </source>
</evidence>